<dbReference type="PRINTS" id="PR00420">
    <property type="entry name" value="RNGMNOXGNASE"/>
</dbReference>
<dbReference type="InterPro" id="IPR036188">
    <property type="entry name" value="FAD/NAD-bd_sf"/>
</dbReference>
<dbReference type="AlphaFoldDB" id="A0A6B2QXJ8"/>
<dbReference type="InterPro" id="IPR051205">
    <property type="entry name" value="UbiH/COQ6_monooxygenase"/>
</dbReference>
<evidence type="ECO:0000256" key="7">
    <source>
        <dbReference type="ARBA" id="ARBA00023033"/>
    </source>
</evidence>
<evidence type="ECO:0000256" key="1">
    <source>
        <dbReference type="ARBA" id="ARBA00001974"/>
    </source>
</evidence>
<dbReference type="GO" id="GO:0004497">
    <property type="term" value="F:monooxygenase activity"/>
    <property type="evidence" value="ECO:0007669"/>
    <property type="project" value="UniProtKB-KW"/>
</dbReference>
<gene>
    <name evidence="9" type="ORF">G3I67_09055</name>
</gene>
<evidence type="ECO:0000313" key="9">
    <source>
        <dbReference type="EMBL" id="NDY83376.1"/>
    </source>
</evidence>
<comment type="cofactor">
    <cofactor evidence="1">
        <name>FAD</name>
        <dbReference type="ChEBI" id="CHEBI:57692"/>
    </cofactor>
</comment>
<dbReference type="GO" id="GO:0071949">
    <property type="term" value="F:FAD binding"/>
    <property type="evidence" value="ECO:0007669"/>
    <property type="project" value="InterPro"/>
</dbReference>
<organism evidence="9">
    <name type="scientific">Sheuella amnicola</name>
    <dbReference type="NCBI Taxonomy" id="2707330"/>
    <lineage>
        <taxon>Bacteria</taxon>
        <taxon>Pseudomonadati</taxon>
        <taxon>Pseudomonadota</taxon>
        <taxon>Betaproteobacteria</taxon>
        <taxon>Burkholderiales</taxon>
        <taxon>Alcaligenaceae</taxon>
        <taxon>Sheuella</taxon>
    </lineage>
</organism>
<dbReference type="UniPathway" id="UPA00232"/>
<dbReference type="SUPFAM" id="SSF51905">
    <property type="entry name" value="FAD/NAD(P)-binding domain"/>
    <property type="match status" value="1"/>
</dbReference>
<dbReference type="Gene3D" id="3.50.50.60">
    <property type="entry name" value="FAD/NAD(P)-binding domain"/>
    <property type="match status" value="2"/>
</dbReference>
<comment type="caution">
    <text evidence="9">The sequence shown here is derived from an EMBL/GenBank/DDBJ whole genome shotgun (WGS) entry which is preliminary data.</text>
</comment>
<dbReference type="GO" id="GO:0016705">
    <property type="term" value="F:oxidoreductase activity, acting on paired donors, with incorporation or reduction of molecular oxygen"/>
    <property type="evidence" value="ECO:0007669"/>
    <property type="project" value="InterPro"/>
</dbReference>
<keyword evidence="7" id="KW-0503">Monooxygenase</keyword>
<dbReference type="GO" id="GO:0006744">
    <property type="term" value="P:ubiquinone biosynthetic process"/>
    <property type="evidence" value="ECO:0007669"/>
    <property type="project" value="UniProtKB-UniPathway"/>
</dbReference>
<reference evidence="9" key="1">
    <citation type="submission" date="2020-02" db="EMBL/GenBank/DDBJ databases">
        <authorList>
            <person name="Chen W.-M."/>
        </authorList>
    </citation>
    <scope>NUCLEOTIDE SEQUENCE</scope>
    <source>
        <strain evidence="9">NBD-18</strain>
    </source>
</reference>
<proteinExistence type="inferred from homology"/>
<dbReference type="InterPro" id="IPR002938">
    <property type="entry name" value="FAD-bd"/>
</dbReference>
<dbReference type="PANTHER" id="PTHR43876">
    <property type="entry name" value="UBIQUINONE BIOSYNTHESIS MONOOXYGENASE COQ6, MITOCHONDRIAL"/>
    <property type="match status" value="1"/>
</dbReference>
<dbReference type="NCBIfam" id="NF005790">
    <property type="entry name" value="PRK07608.1-5"/>
    <property type="match status" value="1"/>
</dbReference>
<evidence type="ECO:0000256" key="3">
    <source>
        <dbReference type="ARBA" id="ARBA00005349"/>
    </source>
</evidence>
<comment type="similarity">
    <text evidence="3">Belongs to the UbiH/COQ6 family.</text>
</comment>
<dbReference type="InterPro" id="IPR010971">
    <property type="entry name" value="UbiH/COQ6"/>
</dbReference>
<evidence type="ECO:0000256" key="4">
    <source>
        <dbReference type="ARBA" id="ARBA00022630"/>
    </source>
</evidence>
<dbReference type="RefSeq" id="WP_163654781.1">
    <property type="nucleotide sequence ID" value="NZ_JAAGRN010000005.1"/>
</dbReference>
<keyword evidence="4" id="KW-0285">Flavoprotein</keyword>
<dbReference type="EMBL" id="JAAGRN010000005">
    <property type="protein sequence ID" value="NDY83376.1"/>
    <property type="molecule type" value="Genomic_DNA"/>
</dbReference>
<evidence type="ECO:0000256" key="5">
    <source>
        <dbReference type="ARBA" id="ARBA00022827"/>
    </source>
</evidence>
<name>A0A6B2QXJ8_9BURK</name>
<protein>
    <submittedName>
        <fullName evidence="9">UbiH/UbiF family hydroxylase</fullName>
    </submittedName>
</protein>
<dbReference type="Pfam" id="PF01494">
    <property type="entry name" value="FAD_binding_3"/>
    <property type="match status" value="1"/>
</dbReference>
<comment type="pathway">
    <text evidence="2">Cofactor biosynthesis; ubiquinone biosynthesis.</text>
</comment>
<dbReference type="PANTHER" id="PTHR43876:SF7">
    <property type="entry name" value="UBIQUINONE BIOSYNTHESIS MONOOXYGENASE COQ6, MITOCHONDRIAL"/>
    <property type="match status" value="1"/>
</dbReference>
<accession>A0A6B2QXJ8</accession>
<sequence>MSAPIVVCGGGIVGLATALALARGGQSVALLGPKSTFSPADPEAFYPRVYAISPATQQFLASLGVWDMLPADRLTRVEAMEIHGDGDGLVNLNAWQGAIAELAWIVESNEIERVLSQAVQVFGLPWVTEKFAAYAPGCITTDHGRVMQAELFVAADGAQSALRKAAGIDVDEKPYGVTALVAHFNCELPHQGVAVQWFGRDGVLALLPMPDTQAGAQVSMVWSLNDPIGKDLLALPVEQRNRDLEARLNEATAGRLGRLTLRSSVHGFPLSLNLTPMIGEGVALVGDAAHRLHPLAGQGLNLGLGDVQSLVETLIRRETFRSPGDPMLLRRYRRARAEPVLAMRLVTDGLHKLFATESAPVAWLRNMGMNLVEKLPFVKRQLIQGASR</sequence>
<evidence type="ECO:0000256" key="2">
    <source>
        <dbReference type="ARBA" id="ARBA00004749"/>
    </source>
</evidence>
<dbReference type="InterPro" id="IPR018168">
    <property type="entry name" value="Ubi_Hdrlase_CS"/>
</dbReference>
<evidence type="ECO:0000256" key="6">
    <source>
        <dbReference type="ARBA" id="ARBA00023002"/>
    </source>
</evidence>
<evidence type="ECO:0000259" key="8">
    <source>
        <dbReference type="Pfam" id="PF01494"/>
    </source>
</evidence>
<feature type="domain" description="FAD-binding" evidence="8">
    <location>
        <begin position="4"/>
        <end position="338"/>
    </location>
</feature>
<keyword evidence="5" id="KW-0274">FAD</keyword>
<dbReference type="PROSITE" id="PS01304">
    <property type="entry name" value="UBIH"/>
    <property type="match status" value="1"/>
</dbReference>
<dbReference type="NCBIfam" id="TIGR01988">
    <property type="entry name" value="Ubi-OHases"/>
    <property type="match status" value="1"/>
</dbReference>
<keyword evidence="6" id="KW-0560">Oxidoreductase</keyword>